<evidence type="ECO:0000313" key="2">
    <source>
        <dbReference type="EMBL" id="MBB5317618.1"/>
    </source>
</evidence>
<feature type="transmembrane region" description="Helical" evidence="1">
    <location>
        <begin position="120"/>
        <end position="143"/>
    </location>
</feature>
<proteinExistence type="predicted"/>
<protein>
    <submittedName>
        <fullName evidence="2">Uncharacterized protein</fullName>
    </submittedName>
</protein>
<dbReference type="EMBL" id="JACHDY010000002">
    <property type="protein sequence ID" value="MBB5317618.1"/>
    <property type="molecule type" value="Genomic_DNA"/>
</dbReference>
<keyword evidence="1" id="KW-1133">Transmembrane helix</keyword>
<comment type="caution">
    <text evidence="2">The sequence shown here is derived from an EMBL/GenBank/DDBJ whole genome shotgun (WGS) entry which is preliminary data.</text>
</comment>
<evidence type="ECO:0000313" key="3">
    <source>
        <dbReference type="Proteomes" id="UP000568106"/>
    </source>
</evidence>
<keyword evidence="1" id="KW-0472">Membrane</keyword>
<dbReference type="Proteomes" id="UP000568106">
    <property type="component" value="Unassembled WGS sequence"/>
</dbReference>
<feature type="transmembrane region" description="Helical" evidence="1">
    <location>
        <begin position="6"/>
        <end position="30"/>
    </location>
</feature>
<reference evidence="2" key="1">
    <citation type="submission" date="2020-08" db="EMBL/GenBank/DDBJ databases">
        <title>Genomic Encyclopedia of Type Strains, Phase IV (KMG-V): Genome sequencing to study the core and pangenomes of soil and plant-associated prokaryotes.</title>
        <authorList>
            <person name="Whitman W."/>
        </authorList>
    </citation>
    <scope>NUCLEOTIDE SEQUENCE [LARGE SCALE GENOMIC DNA]</scope>
    <source>
        <strain evidence="2">M8UP27</strain>
    </source>
</reference>
<organism evidence="2 3">
    <name type="scientific">Tunturiibacter empetritectus</name>
    <dbReference type="NCBI Taxonomy" id="3069691"/>
    <lineage>
        <taxon>Bacteria</taxon>
        <taxon>Pseudomonadati</taxon>
        <taxon>Acidobacteriota</taxon>
        <taxon>Terriglobia</taxon>
        <taxon>Terriglobales</taxon>
        <taxon>Acidobacteriaceae</taxon>
        <taxon>Tunturiibacter</taxon>
    </lineage>
</organism>
<feature type="transmembrane region" description="Helical" evidence="1">
    <location>
        <begin position="42"/>
        <end position="60"/>
    </location>
</feature>
<gene>
    <name evidence="2" type="ORF">HDF09_002287</name>
</gene>
<dbReference type="AlphaFoldDB" id="A0A7W8IK00"/>
<keyword evidence="3" id="KW-1185">Reference proteome</keyword>
<accession>A0A7W8IK00</accession>
<name>A0A7W8IK00_9BACT</name>
<evidence type="ECO:0000256" key="1">
    <source>
        <dbReference type="SAM" id="Phobius"/>
    </source>
</evidence>
<keyword evidence="1" id="KW-0812">Transmembrane</keyword>
<sequence>MSALVAGFLLIGYLLAPGVIYRLFFSAYIPARRYQRTRTEEVVFSLLVTVAPFVLSWILLVHTPLGELPTLTIGPPKAEAYRIVFRSLLPGPELSPSNPLIARVHLSDAYLRAFLEQGRFLSLLWLFCALEGWASGLIVSRYGDYSTNQRMHRLLKRFCDDFLLTYVSEWELLFTTRSLPRSQQDFDVEIDALAAGILYRGKLVDWFLDQDGKLEGIFLERAARYQQAELERDRERGAEKARESYWRTIPGAKLYLVASTIANYNIRYVPPMQQDTTLAQLRARFGEEAIITQLPPDSFDDPINSP</sequence>